<feature type="transmembrane region" description="Helical" evidence="5">
    <location>
        <begin position="70"/>
        <end position="88"/>
    </location>
</feature>
<evidence type="ECO:0000259" key="6">
    <source>
        <dbReference type="PROSITE" id="PS50850"/>
    </source>
</evidence>
<evidence type="ECO:0000313" key="8">
    <source>
        <dbReference type="Proteomes" id="UP001230908"/>
    </source>
</evidence>
<feature type="transmembrane region" description="Helical" evidence="5">
    <location>
        <begin position="268"/>
        <end position="289"/>
    </location>
</feature>
<dbReference type="EMBL" id="JAVHUY010000070">
    <property type="protein sequence ID" value="MDQ7911098.1"/>
    <property type="molecule type" value="Genomic_DNA"/>
</dbReference>
<gene>
    <name evidence="7" type="ORF">RB614_42080</name>
</gene>
<evidence type="ECO:0000256" key="2">
    <source>
        <dbReference type="ARBA" id="ARBA00022692"/>
    </source>
</evidence>
<evidence type="ECO:0000256" key="5">
    <source>
        <dbReference type="SAM" id="Phobius"/>
    </source>
</evidence>
<evidence type="ECO:0000256" key="4">
    <source>
        <dbReference type="ARBA" id="ARBA00023136"/>
    </source>
</evidence>
<dbReference type="SUPFAM" id="SSF103473">
    <property type="entry name" value="MFS general substrate transporter"/>
    <property type="match status" value="1"/>
</dbReference>
<feature type="transmembrane region" description="Helical" evidence="5">
    <location>
        <begin position="200"/>
        <end position="219"/>
    </location>
</feature>
<dbReference type="PANTHER" id="PTHR42718">
    <property type="entry name" value="MAJOR FACILITATOR SUPERFAMILY MULTIDRUG TRANSPORTER MFSC"/>
    <property type="match status" value="1"/>
</dbReference>
<dbReference type="InterPro" id="IPR020846">
    <property type="entry name" value="MFS_dom"/>
</dbReference>
<dbReference type="InterPro" id="IPR011701">
    <property type="entry name" value="MFS"/>
</dbReference>
<name>A0ABU0ZVP7_9ACTN</name>
<evidence type="ECO:0000313" key="7">
    <source>
        <dbReference type="EMBL" id="MDQ7911098.1"/>
    </source>
</evidence>
<evidence type="ECO:0000256" key="3">
    <source>
        <dbReference type="ARBA" id="ARBA00022989"/>
    </source>
</evidence>
<evidence type="ECO:0000256" key="1">
    <source>
        <dbReference type="ARBA" id="ARBA00004651"/>
    </source>
</evidence>
<organism evidence="7 8">
    <name type="scientific">Phytohabitans maris</name>
    <dbReference type="NCBI Taxonomy" id="3071409"/>
    <lineage>
        <taxon>Bacteria</taxon>
        <taxon>Bacillati</taxon>
        <taxon>Actinomycetota</taxon>
        <taxon>Actinomycetes</taxon>
        <taxon>Micromonosporales</taxon>
        <taxon>Micromonosporaceae</taxon>
    </lineage>
</organism>
<feature type="domain" description="Major facilitator superfamily (MFS) profile" evidence="6">
    <location>
        <begin position="1"/>
        <end position="327"/>
    </location>
</feature>
<keyword evidence="2 5" id="KW-0812">Transmembrane</keyword>
<dbReference type="PANTHER" id="PTHR42718:SF49">
    <property type="entry name" value="EXPORT PROTEIN"/>
    <property type="match status" value="1"/>
</dbReference>
<comment type="subcellular location">
    <subcellularLocation>
        <location evidence="1">Cell membrane</location>
        <topology evidence="1">Multi-pass membrane protein</topology>
    </subcellularLocation>
</comment>
<dbReference type="Proteomes" id="UP001230908">
    <property type="component" value="Unassembled WGS sequence"/>
</dbReference>
<dbReference type="PROSITE" id="PS50850">
    <property type="entry name" value="MFS"/>
    <property type="match status" value="1"/>
</dbReference>
<keyword evidence="3 5" id="KW-1133">Transmembrane helix</keyword>
<reference evidence="7 8" key="1">
    <citation type="submission" date="2023-08" db="EMBL/GenBank/DDBJ databases">
        <title>Phytohabitans sansha sp. nov., isolated from marine sediment.</title>
        <authorList>
            <person name="Zhao Y."/>
            <person name="Yi K."/>
        </authorList>
    </citation>
    <scope>NUCLEOTIDE SEQUENCE [LARGE SCALE GENOMIC DNA]</scope>
    <source>
        <strain evidence="7 8">ZYX-F-186</strain>
    </source>
</reference>
<proteinExistence type="predicted"/>
<feature type="transmembrane region" description="Helical" evidence="5">
    <location>
        <begin position="38"/>
        <end position="58"/>
    </location>
</feature>
<comment type="caution">
    <text evidence="7">The sequence shown here is derived from an EMBL/GenBank/DDBJ whole genome shotgun (WGS) entry which is preliminary data.</text>
</comment>
<dbReference type="Gene3D" id="1.20.1250.20">
    <property type="entry name" value="MFS general substrate transporter like domains"/>
    <property type="match status" value="1"/>
</dbReference>
<dbReference type="RefSeq" id="WP_308718324.1">
    <property type="nucleotide sequence ID" value="NZ_JAVHUY010000070.1"/>
</dbReference>
<dbReference type="Pfam" id="PF07690">
    <property type="entry name" value="MFS_1"/>
    <property type="match status" value="1"/>
</dbReference>
<feature type="transmembrane region" description="Helical" evidence="5">
    <location>
        <begin position="94"/>
        <end position="115"/>
    </location>
</feature>
<keyword evidence="8" id="KW-1185">Reference proteome</keyword>
<sequence>MSTGCAAALLGSGAVGDDVAVGPFMAVAAQAVSGWRLAYWLTALGALLLAFGGGRWLAESRSASPRRIDAAGMALLGLGLTVLLAGLIEGRTGWTRPITVGLLVGGIALIVGFVVVERRSASPMLDLGLLRRPDFVAATVAALAAGAGVLALMSFTPTLVERGLGGSALAGVAAMFAWSGLSAVTALAARWLPARITARAQLIGGLVGCAIGQVAVLGLHPGSSIVRLLPGLLIAGGANGVLNAALGRQAVASVPADRAAMGSGANNTARYVGSAVGLAVVTVIVTHAASAHGLAGLLSGWNTAAAITAAFTLLGLAVVIFARPQRRGSK</sequence>
<feature type="transmembrane region" description="Helical" evidence="5">
    <location>
        <begin position="168"/>
        <end position="188"/>
    </location>
</feature>
<protein>
    <submittedName>
        <fullName evidence="7">MFS transporter</fullName>
    </submittedName>
</protein>
<feature type="transmembrane region" description="Helical" evidence="5">
    <location>
        <begin position="225"/>
        <end position="247"/>
    </location>
</feature>
<feature type="transmembrane region" description="Helical" evidence="5">
    <location>
        <begin position="301"/>
        <end position="322"/>
    </location>
</feature>
<feature type="transmembrane region" description="Helical" evidence="5">
    <location>
        <begin position="135"/>
        <end position="156"/>
    </location>
</feature>
<keyword evidence="4 5" id="KW-0472">Membrane</keyword>
<dbReference type="InterPro" id="IPR036259">
    <property type="entry name" value="MFS_trans_sf"/>
</dbReference>
<accession>A0ABU0ZVP7</accession>